<name>A0AAW5A6R3_9PSED</name>
<dbReference type="AlphaFoldDB" id="A0AAW5A6R3"/>
<dbReference type="Proteomes" id="UP000814172">
    <property type="component" value="Unassembled WGS sequence"/>
</dbReference>
<dbReference type="CDD" id="cd01029">
    <property type="entry name" value="TOPRIM_primases"/>
    <property type="match status" value="1"/>
</dbReference>
<evidence type="ECO:0000259" key="1">
    <source>
        <dbReference type="Pfam" id="PF13362"/>
    </source>
</evidence>
<gene>
    <name evidence="2" type="ORF">GIW75_08445</name>
</gene>
<evidence type="ECO:0000313" key="2">
    <source>
        <dbReference type="EMBL" id="MCF5056983.1"/>
    </source>
</evidence>
<reference evidence="2 3" key="1">
    <citation type="submission" date="2019-11" db="EMBL/GenBank/DDBJ databases">
        <title>Epiphytic Pseudomonas syringae from cherry orchards.</title>
        <authorList>
            <person name="Hulin M.T."/>
        </authorList>
    </citation>
    <scope>NUCLEOTIDE SEQUENCE [LARGE SCALE GENOMIC DNA]</scope>
    <source>
        <strain evidence="2 3">PA-6-9F</strain>
    </source>
</reference>
<dbReference type="Pfam" id="PF13362">
    <property type="entry name" value="Toprim_3"/>
    <property type="match status" value="1"/>
</dbReference>
<comment type="caution">
    <text evidence="2">The sequence shown here is derived from an EMBL/GenBank/DDBJ whole genome shotgun (WGS) entry which is preliminary data.</text>
</comment>
<feature type="domain" description="Toprim" evidence="1">
    <location>
        <begin position="181"/>
        <end position="268"/>
    </location>
</feature>
<sequence length="889" mass="101140">MQFEDIYRLEVVNALEHDNDLDFKDIGDKYLQKGICPSCGERTLYIARKQPYQLKCNRLNQCQHEEKTRERYSHLFENLSERFPRTELNPNATADAYLQRNRGFDISKMKGWYEQARRQMLDGQWADTVRFPLCNGYWERIIDATMVAANGGDKAGIKYKMSYKAGGWMPPGMVIEKGDNVYIVEGIFHAIALHLAGYKVIASISANNFPWNVIEANKGNKVRWIIALDDDKAGHLVIPKYRRQLHAMDELAWVALAGKDRDWDDVYRDGQLDDVFMQEASYQGRLFVAPTPSKRAYLLHLKKPLNFFLLEFGNRLYTAKVDTDEINKELNKDQENGAVTKTREELFDKYCDIKQVANCVPHFEYIQRDALSGDQQFFFQFNFPNPAQNCKEPLAPNSIGNPRSFAQSLLERTPGGNFEGGEKVLAMLRSRWLDNALTVRALPFVGYDAASKTYCYQTFGYHKGREYLANSHGYLEVGKTGLKTSLSSLALTRGTDFDPHWFSDFVEVNGLNGLAALSWWTATLFTQQIRSKQESWLFLELTGDAGAGKSSLLRFLWRLLGRANYEGMKPNATGASAIGLTRALSQVSNLPVVLIESDSTIVDAQGRETTSQYNWEDWKMLYDQNANIRTVGVKSSSNDTDSLIFLAALCISQNASVKGSEAILTRIAHMHCTRAGHTPARKVIATRLNALPVEELAGYLRRCLEQEASWLEHYFAAFAQYEAKLQANPAIQHQRIVQCHAQLMAAAKATQALFPGWGDQLLDQLFKHVENRAIDRQQRVSSEDPTAARFWQIYHYLNEKVITITDQEGGREVTQETLNHSSDRSLIAINIEHFHNACRLAGQEVIHATQLQRALPKSSSHTYVETRKVRSVIEKRPLNCWIFRKGGKE</sequence>
<dbReference type="SUPFAM" id="SSF56731">
    <property type="entry name" value="DNA primase core"/>
    <property type="match status" value="1"/>
</dbReference>
<dbReference type="InterPro" id="IPR006171">
    <property type="entry name" value="TOPRIM_dom"/>
</dbReference>
<proteinExistence type="predicted"/>
<keyword evidence="3" id="KW-1185">Reference proteome</keyword>
<dbReference type="InterPro" id="IPR034154">
    <property type="entry name" value="TOPRIM_DnaG/twinkle"/>
</dbReference>
<evidence type="ECO:0000313" key="3">
    <source>
        <dbReference type="Proteomes" id="UP000814172"/>
    </source>
</evidence>
<organism evidence="2 3">
    <name type="scientific">Pseudomonas proteolytica</name>
    <dbReference type="NCBI Taxonomy" id="219574"/>
    <lineage>
        <taxon>Bacteria</taxon>
        <taxon>Pseudomonadati</taxon>
        <taxon>Pseudomonadota</taxon>
        <taxon>Gammaproteobacteria</taxon>
        <taxon>Pseudomonadales</taxon>
        <taxon>Pseudomonadaceae</taxon>
        <taxon>Pseudomonas</taxon>
    </lineage>
</organism>
<protein>
    <recommendedName>
        <fullName evidence="1">Toprim domain-containing protein</fullName>
    </recommendedName>
</protein>
<dbReference type="RefSeq" id="WP_236299403.1">
    <property type="nucleotide sequence ID" value="NZ_WKEB01000002.1"/>
</dbReference>
<dbReference type="Gene3D" id="3.40.1360.10">
    <property type="match status" value="1"/>
</dbReference>
<accession>A0AAW5A6R3</accession>
<dbReference type="EMBL" id="WKEW01000019">
    <property type="protein sequence ID" value="MCF5056983.1"/>
    <property type="molecule type" value="Genomic_DNA"/>
</dbReference>